<dbReference type="PRINTS" id="PR00377">
    <property type="entry name" value="IMPHPHTASES"/>
</dbReference>
<sequence>MSNENVPHPAHLLPAVVQAVVSAGALIRAEFHRPGGPRGTPGKCPVDMQVEAELMQALLALHPCDWHGEELPRRKQGHADCWMVDPQDGTTAFQRGLRGSAMSVALVRQGQPVLGVVYAPTAPDDGGDLFVWAEGMVPTRNGKPMLPVGPRPAPYVPTTRAPWPAQPATAKGYDHSTLICLNEQAGDYAAHNHSTFAPAGVLAMPSIAYRLALAAAGEVDVAVSLTPALDSYDVAAGHALLNAVGGTLVDLNGAPISHGQKLHVHGCIGGRPEIVQVVQERGVKGGSRVERHPVLPKVRTAAIGPLRRAQGALVGLLAGDALGSQVEFLDPSTIRSRHPGGLRHLLPGGTWNLLAGQPTDDGELALTLARALVAGDGFEQERVAKGYIDWLASHPFDAGSTTAEGIKALAGRGKGKSPSQANGALMRVAPIGIASAGDPSKAAAWARQDAAMTHPHPVCQAASAAFAAAIAAGVAGANRRAMWAEAYANAGDDAGAAEIRRTLLEARHSLPASFTRQQGWVLIAFGNAFHRLWGEQDFTEALVETVMSGGDTDTNAAIAGALLGAALGREAVPQAWLLRVLSCRAVRGQGVAHPRPSTFWADDALDLAEALLTIRRR</sequence>
<feature type="binding site" evidence="2">
    <location>
        <position position="554"/>
    </location>
    <ligand>
        <name>Mg(2+)</name>
        <dbReference type="ChEBI" id="CHEBI:18420"/>
        <label>1</label>
    </ligand>
</feature>
<dbReference type="Pfam" id="PF00459">
    <property type="entry name" value="Inositol_P"/>
    <property type="match status" value="1"/>
</dbReference>
<feature type="binding site" evidence="2">
    <location>
        <position position="553"/>
    </location>
    <ligand>
        <name>Mg(2+)</name>
        <dbReference type="ChEBI" id="CHEBI:18420"/>
        <label>1</label>
    </ligand>
</feature>
<dbReference type="InterPro" id="IPR020550">
    <property type="entry name" value="Inositol_monophosphatase_CS"/>
</dbReference>
<feature type="binding site" evidence="2">
    <location>
        <position position="361"/>
    </location>
    <ligand>
        <name>Mg(2+)</name>
        <dbReference type="ChEBI" id="CHEBI:18420"/>
        <label>1</label>
    </ligand>
</feature>
<keyword evidence="1" id="KW-0479">Metal-binding</keyword>
<dbReference type="Gene3D" id="3.30.540.10">
    <property type="entry name" value="Fructose-1,6-Bisphosphatase, subunit A, domain 1"/>
    <property type="match status" value="1"/>
</dbReference>
<dbReference type="GO" id="GO:0046872">
    <property type="term" value="F:metal ion binding"/>
    <property type="evidence" value="ECO:0007669"/>
    <property type="project" value="UniProtKB-KW"/>
</dbReference>
<comment type="caution">
    <text evidence="3">The sequence shown here is derived from an EMBL/GenBank/DDBJ whole genome shotgun (WGS) entry which is preliminary data.</text>
</comment>
<evidence type="ECO:0000256" key="1">
    <source>
        <dbReference type="PIRSR" id="PIRSR600760-2"/>
    </source>
</evidence>
<dbReference type="Pfam" id="PF03747">
    <property type="entry name" value="ADP_ribosyl_GH"/>
    <property type="match status" value="1"/>
</dbReference>
<dbReference type="PANTHER" id="PTHR16222:SF35">
    <property type="entry name" value="ADP-RIBOSYLGLYCOHYDROLASE"/>
    <property type="match status" value="1"/>
</dbReference>
<dbReference type="PANTHER" id="PTHR16222">
    <property type="entry name" value="ADP-RIBOSYLGLYCOHYDROLASE"/>
    <property type="match status" value="1"/>
</dbReference>
<feature type="binding site" evidence="1">
    <location>
        <position position="233"/>
    </location>
    <ligand>
        <name>Mg(2+)</name>
        <dbReference type="ChEBI" id="CHEBI:18420"/>
        <label>1</label>
        <note>catalytic</note>
    </ligand>
</feature>
<feature type="binding site" evidence="2">
    <location>
        <position position="360"/>
    </location>
    <ligand>
        <name>Mg(2+)</name>
        <dbReference type="ChEBI" id="CHEBI:18420"/>
        <label>1</label>
    </ligand>
</feature>
<gene>
    <name evidence="3" type="ORF">G5V65_17650</name>
</gene>
<dbReference type="SUPFAM" id="SSF56655">
    <property type="entry name" value="Carbohydrate phosphatase"/>
    <property type="match status" value="1"/>
</dbReference>
<evidence type="ECO:0000313" key="3">
    <source>
        <dbReference type="EMBL" id="NGQ92721.1"/>
    </source>
</evidence>
<feature type="binding site" evidence="1">
    <location>
        <position position="85"/>
    </location>
    <ligand>
        <name>Mg(2+)</name>
        <dbReference type="ChEBI" id="CHEBI:18420"/>
        <label>1</label>
        <note>catalytic</note>
    </ligand>
</feature>
<dbReference type="GO" id="GO:0046854">
    <property type="term" value="P:phosphatidylinositol phosphate biosynthetic process"/>
    <property type="evidence" value="ECO:0007669"/>
    <property type="project" value="InterPro"/>
</dbReference>
<reference evidence="3 4" key="1">
    <citation type="submission" date="2020-02" db="EMBL/GenBank/DDBJ databases">
        <title>Rhodobacter translucens sp. nov., a novel bacterium isolated from activated sludge.</title>
        <authorList>
            <person name="Liu J."/>
        </authorList>
    </citation>
    <scope>NUCLEOTIDE SEQUENCE [LARGE SCALE GENOMIC DNA]</scope>
    <source>
        <strain evidence="3 4">HX-7-19</strain>
    </source>
</reference>
<feature type="binding site" evidence="1">
    <location>
        <position position="69"/>
    </location>
    <ligand>
        <name>Mg(2+)</name>
        <dbReference type="ChEBI" id="CHEBI:18420"/>
        <label>1</label>
        <note>catalytic</note>
    </ligand>
</feature>
<dbReference type="InterPro" id="IPR036705">
    <property type="entry name" value="Ribosyl_crysJ1_sf"/>
</dbReference>
<organism evidence="3 4">
    <name type="scientific">Paragemmobacter kunshanensis</name>
    <dbReference type="NCBI Taxonomy" id="2583234"/>
    <lineage>
        <taxon>Bacteria</taxon>
        <taxon>Pseudomonadati</taxon>
        <taxon>Pseudomonadota</taxon>
        <taxon>Alphaproteobacteria</taxon>
        <taxon>Rhodobacterales</taxon>
        <taxon>Paracoccaceae</taxon>
        <taxon>Paragemmobacter</taxon>
    </lineage>
</organism>
<comment type="cofactor">
    <cofactor evidence="2">
        <name>Mg(2+)</name>
        <dbReference type="ChEBI" id="CHEBI:18420"/>
    </cofactor>
    <text evidence="2">Binds 2 magnesium ions per subunit.</text>
</comment>
<dbReference type="PROSITE" id="PS00630">
    <property type="entry name" value="IMP_2"/>
    <property type="match status" value="1"/>
</dbReference>
<dbReference type="SUPFAM" id="SSF101478">
    <property type="entry name" value="ADP-ribosylglycohydrolase"/>
    <property type="match status" value="1"/>
</dbReference>
<feature type="binding site" evidence="2">
    <location>
        <position position="359"/>
    </location>
    <ligand>
        <name>Mg(2+)</name>
        <dbReference type="ChEBI" id="CHEBI:18420"/>
        <label>1</label>
    </ligand>
</feature>
<dbReference type="Proteomes" id="UP000474758">
    <property type="component" value="Unassembled WGS sequence"/>
</dbReference>
<evidence type="ECO:0000313" key="4">
    <source>
        <dbReference type="Proteomes" id="UP000474758"/>
    </source>
</evidence>
<dbReference type="RefSeq" id="WP_165052718.1">
    <property type="nucleotide sequence ID" value="NZ_JAALFE010000021.1"/>
</dbReference>
<keyword evidence="4" id="KW-1185">Reference proteome</keyword>
<evidence type="ECO:0000256" key="2">
    <source>
        <dbReference type="PIRSR" id="PIRSR605502-1"/>
    </source>
</evidence>
<accession>A0A6M1UB52</accession>
<dbReference type="InterPro" id="IPR000760">
    <property type="entry name" value="Inositol_monophosphatase-like"/>
</dbReference>
<name>A0A6M1UB52_9RHOB</name>
<dbReference type="InterPro" id="IPR050792">
    <property type="entry name" value="ADP-ribosylglycohydrolase"/>
</dbReference>
<protein>
    <recommendedName>
        <fullName evidence="5">ADP-ribosylglycohydrolase family protein</fullName>
    </recommendedName>
</protein>
<dbReference type="AlphaFoldDB" id="A0A6M1UB52"/>
<keyword evidence="1" id="KW-0460">Magnesium</keyword>
<dbReference type="InterPro" id="IPR005502">
    <property type="entry name" value="Ribosyl_crysJ1"/>
</dbReference>
<dbReference type="Gene3D" id="1.10.4080.10">
    <property type="entry name" value="ADP-ribosylation/Crystallin J1"/>
    <property type="match status" value="1"/>
</dbReference>
<proteinExistence type="predicted"/>
<evidence type="ECO:0008006" key="5">
    <source>
        <dbReference type="Google" id="ProtNLM"/>
    </source>
</evidence>
<dbReference type="EMBL" id="JAALFE010000021">
    <property type="protein sequence ID" value="NGQ92721.1"/>
    <property type="molecule type" value="Genomic_DNA"/>
</dbReference>
<dbReference type="Gene3D" id="3.40.190.80">
    <property type="match status" value="1"/>
</dbReference>
<feature type="binding site" evidence="2">
    <location>
        <position position="551"/>
    </location>
    <ligand>
        <name>Mg(2+)</name>
        <dbReference type="ChEBI" id="CHEBI:18420"/>
        <label>1</label>
    </ligand>
</feature>
<feature type="binding site" evidence="1">
    <location>
        <position position="88"/>
    </location>
    <ligand>
        <name>Mg(2+)</name>
        <dbReference type="ChEBI" id="CHEBI:18420"/>
        <label>1</label>
        <note>catalytic</note>
    </ligand>
</feature>